<evidence type="ECO:0000259" key="3">
    <source>
        <dbReference type="Pfam" id="PF00534"/>
    </source>
</evidence>
<reference evidence="5 6" key="1">
    <citation type="journal article" date="2015" name="Genome Announc.">
        <title>Complete Genome Sequence of Corynebacterium camporealensis DSM 44610, Isolated from the Milk of a Manchega Sheep with Subclinical Mastitis.</title>
        <authorList>
            <person name="Ruckert C."/>
            <person name="Albersmeier A."/>
            <person name="Winkler A."/>
            <person name="Tauch A."/>
        </authorList>
    </citation>
    <scope>NUCLEOTIDE SEQUENCE [LARGE SCALE GENOMIC DNA]</scope>
    <source>
        <strain evidence="5 6">DSM 44610</strain>
    </source>
</reference>
<dbReference type="Proteomes" id="UP000033566">
    <property type="component" value="Chromosome"/>
</dbReference>
<dbReference type="SUPFAM" id="SSF53756">
    <property type="entry name" value="UDP-Glycosyltransferase/glycogen phosphorylase"/>
    <property type="match status" value="1"/>
</dbReference>
<dbReference type="KEGG" id="ccj:UL81_05260"/>
<dbReference type="Pfam" id="PF13579">
    <property type="entry name" value="Glyco_trans_4_4"/>
    <property type="match status" value="1"/>
</dbReference>
<dbReference type="EC" id="2.4.-.-" evidence="5"/>
<dbReference type="PANTHER" id="PTHR45947">
    <property type="entry name" value="SULFOQUINOVOSYL TRANSFERASE SQD2"/>
    <property type="match status" value="1"/>
</dbReference>
<dbReference type="Gene3D" id="3.40.50.2000">
    <property type="entry name" value="Glycogen Phosphorylase B"/>
    <property type="match status" value="2"/>
</dbReference>
<sequence>MNKIAYIVKVYPRFSETFIVTEILGREAQGEDISIYAMRPTTDTRFHPELSRVKAPVSWIPRPHNARRFWSQVSESLTDPDMAARFAQILPELSQLAASDVAQGVALAQRVRADGITHLHAHFASLSGRMAWIASQLTGIGYTLTTHAKDIFHDDVDKTWLRRICADADNVIAISRFNENYLRAELEGTGANIVQRYNALELERFPFTPRSASSSALRIIAVGRLVPKKGFSHLLQALRQLTDRGVEAHLTLVGEGELQEQLDQEVHDLGLDEHVTMPGALNQAEVIDLLQQSDVFAAPCVPAADGNLDGLPTVVLEAMALGTPVLATDVTGLPEVVINNDTGVLITLDEVEPDLATALADALESFSNGDPDTETLTRNARRLIEDNFDNRLQAQALYELEVGSSCVSLTSA</sequence>
<evidence type="ECO:0000313" key="6">
    <source>
        <dbReference type="Proteomes" id="UP000033566"/>
    </source>
</evidence>
<evidence type="ECO:0000256" key="1">
    <source>
        <dbReference type="ARBA" id="ARBA00022676"/>
    </source>
</evidence>
<dbReference type="STRING" id="161896.UL81_05260"/>
<dbReference type="GO" id="GO:1901137">
    <property type="term" value="P:carbohydrate derivative biosynthetic process"/>
    <property type="evidence" value="ECO:0007669"/>
    <property type="project" value="UniProtKB-ARBA"/>
</dbReference>
<dbReference type="Pfam" id="PF00534">
    <property type="entry name" value="Glycos_transf_1"/>
    <property type="match status" value="1"/>
</dbReference>
<dbReference type="HOGENOM" id="CLU_009583_14_2_11"/>
<dbReference type="PANTHER" id="PTHR45947:SF14">
    <property type="entry name" value="SLL1723 PROTEIN"/>
    <property type="match status" value="1"/>
</dbReference>
<feature type="domain" description="Glycosyl transferase family 1" evidence="3">
    <location>
        <begin position="218"/>
        <end position="382"/>
    </location>
</feature>
<dbReference type="GO" id="GO:1903509">
    <property type="term" value="P:liposaccharide metabolic process"/>
    <property type="evidence" value="ECO:0007669"/>
    <property type="project" value="UniProtKB-ARBA"/>
</dbReference>
<dbReference type="InterPro" id="IPR001296">
    <property type="entry name" value="Glyco_trans_1"/>
</dbReference>
<dbReference type="OrthoDB" id="506201at2"/>
<dbReference type="PATRIC" id="fig|161896.4.peg.1035"/>
<dbReference type="RefSeq" id="WP_046453349.1">
    <property type="nucleotide sequence ID" value="NZ_CP011311.1"/>
</dbReference>
<evidence type="ECO:0000313" key="5">
    <source>
        <dbReference type="EMBL" id="AKE39024.1"/>
    </source>
</evidence>
<accession>A0A0F6TBA7</accession>
<organism evidence="5 6">
    <name type="scientific">Corynebacterium camporealensis</name>
    <dbReference type="NCBI Taxonomy" id="161896"/>
    <lineage>
        <taxon>Bacteria</taxon>
        <taxon>Bacillati</taxon>
        <taxon>Actinomycetota</taxon>
        <taxon>Actinomycetes</taxon>
        <taxon>Mycobacteriales</taxon>
        <taxon>Corynebacteriaceae</taxon>
        <taxon>Corynebacterium</taxon>
    </lineage>
</organism>
<evidence type="ECO:0000259" key="4">
    <source>
        <dbReference type="Pfam" id="PF13579"/>
    </source>
</evidence>
<dbReference type="CDD" id="cd03801">
    <property type="entry name" value="GT4_PimA-like"/>
    <property type="match status" value="1"/>
</dbReference>
<proteinExistence type="predicted"/>
<dbReference type="InterPro" id="IPR028098">
    <property type="entry name" value="Glyco_trans_4-like_N"/>
</dbReference>
<dbReference type="AlphaFoldDB" id="A0A0F6TBA7"/>
<keyword evidence="2 5" id="KW-0808">Transferase</keyword>
<feature type="domain" description="Glycosyltransferase subfamily 4-like N-terminal" evidence="4">
    <location>
        <begin position="27"/>
        <end position="193"/>
    </location>
</feature>
<keyword evidence="6" id="KW-1185">Reference proteome</keyword>
<gene>
    <name evidence="5" type="ORF">UL81_05260</name>
</gene>
<dbReference type="GO" id="GO:0016757">
    <property type="term" value="F:glycosyltransferase activity"/>
    <property type="evidence" value="ECO:0007669"/>
    <property type="project" value="UniProtKB-KW"/>
</dbReference>
<dbReference type="InterPro" id="IPR050194">
    <property type="entry name" value="Glycosyltransferase_grp1"/>
</dbReference>
<dbReference type="EMBL" id="CP011311">
    <property type="protein sequence ID" value="AKE39024.1"/>
    <property type="molecule type" value="Genomic_DNA"/>
</dbReference>
<protein>
    <submittedName>
        <fullName evidence="5">Glycosyltransferase</fullName>
        <ecNumber evidence="5">2.4.-.-</ecNumber>
    </submittedName>
</protein>
<evidence type="ECO:0000256" key="2">
    <source>
        <dbReference type="ARBA" id="ARBA00022679"/>
    </source>
</evidence>
<keyword evidence="1 5" id="KW-0328">Glycosyltransferase</keyword>
<name>A0A0F6TBA7_9CORY</name>